<evidence type="ECO:0000256" key="3">
    <source>
        <dbReference type="SAM" id="MobiDB-lite"/>
    </source>
</evidence>
<feature type="compositionally biased region" description="Polar residues" evidence="3">
    <location>
        <begin position="364"/>
        <end position="397"/>
    </location>
</feature>
<keyword evidence="1 2" id="KW-0175">Coiled coil</keyword>
<evidence type="ECO:0000259" key="4">
    <source>
        <dbReference type="Pfam" id="PF06428"/>
    </source>
</evidence>
<dbReference type="Gene3D" id="6.10.140.910">
    <property type="match status" value="1"/>
</dbReference>
<feature type="region of interest" description="Disordered" evidence="3">
    <location>
        <begin position="364"/>
        <end position="404"/>
    </location>
</feature>
<dbReference type="GO" id="GO:0051286">
    <property type="term" value="C:cell tip"/>
    <property type="evidence" value="ECO:0007669"/>
    <property type="project" value="TreeGrafter"/>
</dbReference>
<feature type="compositionally biased region" description="Polar residues" evidence="3">
    <location>
        <begin position="77"/>
        <end position="91"/>
    </location>
</feature>
<feature type="region of interest" description="Disordered" evidence="3">
    <location>
        <begin position="654"/>
        <end position="697"/>
    </location>
</feature>
<feature type="region of interest" description="Disordered" evidence="3">
    <location>
        <begin position="12"/>
        <end position="97"/>
    </location>
</feature>
<dbReference type="Proteomes" id="UP000054342">
    <property type="component" value="Unassembled WGS sequence"/>
</dbReference>
<dbReference type="HOGENOM" id="CLU_009486_2_0_1"/>
<gene>
    <name evidence="5" type="ORF">PV05_06350</name>
</gene>
<feature type="domain" description="GDP/GTP exchange factor Sec2 N-terminal" evidence="4">
    <location>
        <begin position="114"/>
        <end position="252"/>
    </location>
</feature>
<evidence type="ECO:0000313" key="5">
    <source>
        <dbReference type="EMBL" id="KIW53943.1"/>
    </source>
</evidence>
<organism evidence="5 6">
    <name type="scientific">Exophiala xenobiotica</name>
    <dbReference type="NCBI Taxonomy" id="348802"/>
    <lineage>
        <taxon>Eukaryota</taxon>
        <taxon>Fungi</taxon>
        <taxon>Dikarya</taxon>
        <taxon>Ascomycota</taxon>
        <taxon>Pezizomycotina</taxon>
        <taxon>Eurotiomycetes</taxon>
        <taxon>Chaetothyriomycetidae</taxon>
        <taxon>Chaetothyriales</taxon>
        <taxon>Herpotrichiellaceae</taxon>
        <taxon>Exophiala</taxon>
    </lineage>
</organism>
<dbReference type="PANTHER" id="PTHR14430:SF0">
    <property type="entry name" value="SEC2P DOMAIN-CONTAINING PROTEIN"/>
    <property type="match status" value="1"/>
</dbReference>
<dbReference type="SUPFAM" id="SSF144284">
    <property type="entry name" value="Sec2 N-terminal region"/>
    <property type="match status" value="1"/>
</dbReference>
<dbReference type="EMBL" id="KN847320">
    <property type="protein sequence ID" value="KIW53943.1"/>
    <property type="molecule type" value="Genomic_DNA"/>
</dbReference>
<evidence type="ECO:0000313" key="6">
    <source>
        <dbReference type="Proteomes" id="UP000054342"/>
    </source>
</evidence>
<feature type="coiled-coil region" evidence="2">
    <location>
        <begin position="114"/>
        <end position="241"/>
    </location>
</feature>
<dbReference type="OrthoDB" id="1748564at2759"/>
<dbReference type="STRING" id="348802.A0A0D2EEU5"/>
<feature type="compositionally biased region" description="Low complexity" evidence="3">
    <location>
        <begin position="54"/>
        <end position="65"/>
    </location>
</feature>
<accession>A0A0D2EEU5</accession>
<feature type="compositionally biased region" description="Polar residues" evidence="3">
    <location>
        <begin position="19"/>
        <end position="32"/>
    </location>
</feature>
<dbReference type="Pfam" id="PF06428">
    <property type="entry name" value="Sec2p"/>
    <property type="match status" value="1"/>
</dbReference>
<dbReference type="InterPro" id="IPR040351">
    <property type="entry name" value="RAB3IL/RAB3IP/Sec2"/>
</dbReference>
<dbReference type="CDD" id="cd21044">
    <property type="entry name" value="Rab11BD_RAB3IP_like"/>
    <property type="match status" value="1"/>
</dbReference>
<dbReference type="PANTHER" id="PTHR14430">
    <property type="entry name" value="RABIN3-RELATED"/>
    <property type="match status" value="1"/>
</dbReference>
<reference evidence="5 6" key="1">
    <citation type="submission" date="2015-01" db="EMBL/GenBank/DDBJ databases">
        <title>The Genome Sequence of Exophiala xenobiotica CBS118157.</title>
        <authorList>
            <consortium name="The Broad Institute Genomics Platform"/>
            <person name="Cuomo C."/>
            <person name="de Hoog S."/>
            <person name="Gorbushina A."/>
            <person name="Stielow B."/>
            <person name="Teixiera M."/>
            <person name="Abouelleil A."/>
            <person name="Chapman S.B."/>
            <person name="Priest M."/>
            <person name="Young S.K."/>
            <person name="Wortman J."/>
            <person name="Nusbaum C."/>
            <person name="Birren B."/>
        </authorList>
    </citation>
    <scope>NUCLEOTIDE SEQUENCE [LARGE SCALE GENOMIC DNA]</scope>
    <source>
        <strain evidence="5 6">CBS 118157</strain>
    </source>
</reference>
<proteinExistence type="predicted"/>
<dbReference type="Pfam" id="PF25555">
    <property type="entry name" value="RAB3A-like_C"/>
    <property type="match status" value="1"/>
</dbReference>
<dbReference type="GO" id="GO:0070319">
    <property type="term" value="C:Golgi to plasma membrane transport vesicle"/>
    <property type="evidence" value="ECO:0007669"/>
    <property type="project" value="TreeGrafter"/>
</dbReference>
<dbReference type="GO" id="GO:0005085">
    <property type="term" value="F:guanyl-nucleotide exchange factor activity"/>
    <property type="evidence" value="ECO:0007669"/>
    <property type="project" value="InterPro"/>
</dbReference>
<evidence type="ECO:0000256" key="2">
    <source>
        <dbReference type="SAM" id="Coils"/>
    </source>
</evidence>
<keyword evidence="6" id="KW-1185">Reference proteome</keyword>
<evidence type="ECO:0000256" key="1">
    <source>
        <dbReference type="ARBA" id="ARBA00023054"/>
    </source>
</evidence>
<dbReference type="AlphaFoldDB" id="A0A0D2EEU5"/>
<name>A0A0D2EEU5_9EURO</name>
<dbReference type="InterPro" id="IPR009449">
    <property type="entry name" value="Sec2_N"/>
</dbReference>
<feature type="region of interest" description="Disordered" evidence="3">
    <location>
        <begin position="609"/>
        <end position="637"/>
    </location>
</feature>
<dbReference type="GO" id="GO:0006887">
    <property type="term" value="P:exocytosis"/>
    <property type="evidence" value="ECO:0007669"/>
    <property type="project" value="TreeGrafter"/>
</dbReference>
<dbReference type="RefSeq" id="XP_013314527.1">
    <property type="nucleotide sequence ID" value="XM_013459073.1"/>
</dbReference>
<sequence>MNAWVYHGRLLGAPGMPTHSRSISLGPQLSSSPRDKVSKAKSTSNLRTMATVEASSPAHPQSASPETSFRTIADPRNASTTDLPGSSSTSPKHPDLNSEVTALSDKLISAINHQTALDDTLAQTRQELEESKARIAKLEAEAKAHEEKLARGDLVTKETADQQSNRLSAELAEERKQKALVQQEKRGIESELETLTASLFDEANKMVASANRDREAIEKKNQQLRDQIKDGEAVIASQTEQLTELKTLMQQIGPSYDYRKELESPRVSLAPSSPGAAREEGNIARLLEAMNLSPLSPEGEILPSPSTMLTHLIKPLCRTDIPAYEDFKNLVQTSHFRSHNPSHAPSRAGSGSYGGLNVMGLGSLTNNSNPNLTQISQPATSKLANSPSIPGSFSPNPDTKGPVPLKDTRFYKRILVEDIEPTLRLDLSPTLSWLNRRSILSALGDSTLIVEPIPDSSLRLYGKYTPCALCGENRKEGENPRTHAMRVREGEGATKWSICTLCLEKVRGVGDLVAYIRMVREGVVKVGDKKDEEDAWEELVRLRERLFWARMAGGVVPAFLPSPKQTPDDERKMADAIGEHTERASEESAERADASTPPQQIISAAEKETLQLSSPEDAENIAPHSDSDSEKAAQQLQEGLHGSLTTFDNLKEKRINLSHESSSTPPSTPSPARGHLKRESSSGSGINFPRINIPRLPQGFWDSQVNTLR</sequence>
<protein>
    <recommendedName>
        <fullName evidence="4">GDP/GTP exchange factor Sec2 N-terminal domain-containing protein</fullName>
    </recommendedName>
</protein>
<dbReference type="GeneID" id="25328258"/>